<dbReference type="InterPro" id="IPR029058">
    <property type="entry name" value="AB_hydrolase_fold"/>
</dbReference>
<name>A0ABV1XUK6_9ACTN</name>
<evidence type="ECO:0000313" key="2">
    <source>
        <dbReference type="Proteomes" id="UP001486207"/>
    </source>
</evidence>
<reference evidence="1 2" key="1">
    <citation type="submission" date="2024-06" db="EMBL/GenBank/DDBJ databases">
        <title>The Natural Products Discovery Center: Release of the First 8490 Sequenced Strains for Exploring Actinobacteria Biosynthetic Diversity.</title>
        <authorList>
            <person name="Kalkreuter E."/>
            <person name="Kautsar S.A."/>
            <person name="Yang D."/>
            <person name="Bader C.D."/>
            <person name="Teijaro C.N."/>
            <person name="Fluegel L."/>
            <person name="Davis C.M."/>
            <person name="Simpson J.R."/>
            <person name="Lauterbach L."/>
            <person name="Steele A.D."/>
            <person name="Gui C."/>
            <person name="Meng S."/>
            <person name="Li G."/>
            <person name="Viehrig K."/>
            <person name="Ye F."/>
            <person name="Su P."/>
            <person name="Kiefer A.F."/>
            <person name="Nichols A."/>
            <person name="Cepeda A.J."/>
            <person name="Yan W."/>
            <person name="Fan B."/>
            <person name="Jiang Y."/>
            <person name="Adhikari A."/>
            <person name="Zheng C.-J."/>
            <person name="Schuster L."/>
            <person name="Cowan T.M."/>
            <person name="Smanski M.J."/>
            <person name="Chevrette M.G."/>
            <person name="De Carvalho L.P.S."/>
            <person name="Shen B."/>
        </authorList>
    </citation>
    <scope>NUCLEOTIDE SEQUENCE [LARGE SCALE GENOMIC DNA]</scope>
    <source>
        <strain evidence="1 2">NPDC000155</strain>
    </source>
</reference>
<dbReference type="SUPFAM" id="SSF53474">
    <property type="entry name" value="alpha/beta-Hydrolases"/>
    <property type="match status" value="1"/>
</dbReference>
<dbReference type="Gene3D" id="3.40.50.1820">
    <property type="entry name" value="alpha/beta hydrolase"/>
    <property type="match status" value="1"/>
</dbReference>
<sequence>MKGESVLHREWFAPMADGVRFAGGQLAPDEVRCVSYGQFFRPPGRLLGPGLPPLTAADVGEGLDTELLGLWWAEAARVDDQVIPPDARALLRTPGAVQAALRALSGSRFFAGLALRAMVFDLHQVRRYLTEPDLRARIQRQLAQAVDEDTRVIVAHSLGTVVAYEALCANPDWPVRALVTMGSPLGISHVVFHRLRPAPTPTGDGGPPRGHWPGAVRQWTNIADGGDVVALVKDLRPLFGADVQGFLIHNGAKAHDVAPYLTAPQTGAAIHAGLVA</sequence>
<protein>
    <recommendedName>
        <fullName evidence="3">Alpha/beta hydrolase</fullName>
    </recommendedName>
</protein>
<proteinExistence type="predicted"/>
<gene>
    <name evidence="1" type="ORF">ABT384_21455</name>
</gene>
<keyword evidence="2" id="KW-1185">Reference proteome</keyword>
<dbReference type="Proteomes" id="UP001486207">
    <property type="component" value="Unassembled WGS sequence"/>
</dbReference>
<dbReference type="RefSeq" id="WP_190072180.1">
    <property type="nucleotide sequence ID" value="NZ_BNBM01000009.1"/>
</dbReference>
<dbReference type="EMBL" id="JBEPFB010000009">
    <property type="protein sequence ID" value="MER7375201.1"/>
    <property type="molecule type" value="Genomic_DNA"/>
</dbReference>
<evidence type="ECO:0000313" key="1">
    <source>
        <dbReference type="EMBL" id="MER7375201.1"/>
    </source>
</evidence>
<accession>A0ABV1XUK6</accession>
<comment type="caution">
    <text evidence="1">The sequence shown here is derived from an EMBL/GenBank/DDBJ whole genome shotgun (WGS) entry which is preliminary data.</text>
</comment>
<organism evidence="1 2">
    <name type="scientific">Streptomyces lanatus</name>
    <dbReference type="NCBI Taxonomy" id="66900"/>
    <lineage>
        <taxon>Bacteria</taxon>
        <taxon>Bacillati</taxon>
        <taxon>Actinomycetota</taxon>
        <taxon>Actinomycetes</taxon>
        <taxon>Kitasatosporales</taxon>
        <taxon>Streptomycetaceae</taxon>
        <taxon>Streptomyces</taxon>
    </lineage>
</organism>
<evidence type="ECO:0008006" key="3">
    <source>
        <dbReference type="Google" id="ProtNLM"/>
    </source>
</evidence>